<reference evidence="1 2" key="1">
    <citation type="submission" date="2018-08" db="EMBL/GenBank/DDBJ databases">
        <title>A genome reference for cultivated species of the human gut microbiota.</title>
        <authorList>
            <person name="Zou Y."/>
            <person name="Xue W."/>
            <person name="Luo G."/>
        </authorList>
    </citation>
    <scope>NUCLEOTIDE SEQUENCE [LARGE SCALE GENOMIC DNA]</scope>
    <source>
        <strain evidence="1 2">AF45-17</strain>
    </source>
</reference>
<dbReference type="Proteomes" id="UP000260773">
    <property type="component" value="Unassembled WGS sequence"/>
</dbReference>
<gene>
    <name evidence="1" type="ORF">DW070_11195</name>
</gene>
<organism evidence="1 2">
    <name type="scientific">Coprococcus catus</name>
    <dbReference type="NCBI Taxonomy" id="116085"/>
    <lineage>
        <taxon>Bacteria</taxon>
        <taxon>Bacillati</taxon>
        <taxon>Bacillota</taxon>
        <taxon>Clostridia</taxon>
        <taxon>Lachnospirales</taxon>
        <taxon>Lachnospiraceae</taxon>
        <taxon>Coprococcus</taxon>
    </lineage>
</organism>
<dbReference type="RefSeq" id="WP_117528639.1">
    <property type="nucleotide sequence ID" value="NZ_JAMXUZ010000001.1"/>
</dbReference>
<dbReference type="GO" id="GO:0030436">
    <property type="term" value="P:asexual sporulation"/>
    <property type="evidence" value="ECO:0007669"/>
    <property type="project" value="InterPro"/>
</dbReference>
<comment type="caution">
    <text evidence="1">The sequence shown here is derived from an EMBL/GenBank/DDBJ whole genome shotgun (WGS) entry which is preliminary data.</text>
</comment>
<protein>
    <submittedName>
        <fullName evidence="1">Uncharacterized protein</fullName>
    </submittedName>
</protein>
<dbReference type="GO" id="GO:0004190">
    <property type="term" value="F:aspartic-type endopeptidase activity"/>
    <property type="evidence" value="ECO:0007669"/>
    <property type="project" value="InterPro"/>
</dbReference>
<dbReference type="InterPro" id="IPR005081">
    <property type="entry name" value="SpoIIGA"/>
</dbReference>
<sequence length="140" mass="16287">MNHHLAGKLRQRCRRLCRHKRKTLYRVQIKLGLKTIETIGLYDTGNCLYEPIRRKPVSIIGKELAARLFEGEMEWDTRFRLIPYSSIGVENGLLRGFVADELIVFEGRYFFQTSYPVLAVAKQPFGKTDGYEIILHPNMV</sequence>
<dbReference type="EMBL" id="QVEP01000028">
    <property type="protein sequence ID" value="RGB78616.1"/>
    <property type="molecule type" value="Genomic_DNA"/>
</dbReference>
<dbReference type="GO" id="GO:0006508">
    <property type="term" value="P:proteolysis"/>
    <property type="evidence" value="ECO:0007669"/>
    <property type="project" value="InterPro"/>
</dbReference>
<evidence type="ECO:0000313" key="2">
    <source>
        <dbReference type="Proteomes" id="UP000260773"/>
    </source>
</evidence>
<accession>A0A3E2TLW3</accession>
<evidence type="ECO:0000313" key="1">
    <source>
        <dbReference type="EMBL" id="RGB78616.1"/>
    </source>
</evidence>
<name>A0A3E2TLW3_9FIRM</name>
<proteinExistence type="predicted"/>
<dbReference type="Pfam" id="PF03419">
    <property type="entry name" value="Peptidase_U4"/>
    <property type="match status" value="1"/>
</dbReference>
<dbReference type="AlphaFoldDB" id="A0A3E2TLW3"/>